<name>A0A363NZ36_9SPHI</name>
<organism evidence="2 3">
    <name type="scientific">Sphingobacterium athyrii</name>
    <dbReference type="NCBI Taxonomy" id="2152717"/>
    <lineage>
        <taxon>Bacteria</taxon>
        <taxon>Pseudomonadati</taxon>
        <taxon>Bacteroidota</taxon>
        <taxon>Sphingobacteriia</taxon>
        <taxon>Sphingobacteriales</taxon>
        <taxon>Sphingobacteriaceae</taxon>
        <taxon>Sphingobacterium</taxon>
    </lineage>
</organism>
<dbReference type="Proteomes" id="UP000250831">
    <property type="component" value="Unassembled WGS sequence"/>
</dbReference>
<comment type="caution">
    <text evidence="2">The sequence shown here is derived from an EMBL/GenBank/DDBJ whole genome shotgun (WGS) entry which is preliminary data.</text>
</comment>
<accession>A0A363NZ36</accession>
<keyword evidence="1" id="KW-0472">Membrane</keyword>
<protein>
    <recommendedName>
        <fullName evidence="4">Cytochrome B</fullName>
    </recommendedName>
</protein>
<feature type="transmembrane region" description="Helical" evidence="1">
    <location>
        <begin position="123"/>
        <end position="143"/>
    </location>
</feature>
<dbReference type="AlphaFoldDB" id="A0A363NZ36"/>
<dbReference type="EMBL" id="QCXX01000001">
    <property type="protein sequence ID" value="PUV26000.1"/>
    <property type="molecule type" value="Genomic_DNA"/>
</dbReference>
<feature type="transmembrane region" description="Helical" evidence="1">
    <location>
        <begin position="88"/>
        <end position="111"/>
    </location>
</feature>
<evidence type="ECO:0000313" key="3">
    <source>
        <dbReference type="Proteomes" id="UP000250831"/>
    </source>
</evidence>
<reference evidence="2 3" key="1">
    <citation type="submission" date="2018-04" db="EMBL/GenBank/DDBJ databases">
        <title>Sphingobacterium sp. M46 Genome.</title>
        <authorList>
            <person name="Cheng J."/>
            <person name="Li Y."/>
        </authorList>
    </citation>
    <scope>NUCLEOTIDE SEQUENCE [LARGE SCALE GENOMIC DNA]</scope>
    <source>
        <strain evidence="2 3">M46</strain>
    </source>
</reference>
<evidence type="ECO:0000313" key="2">
    <source>
        <dbReference type="EMBL" id="PUV26000.1"/>
    </source>
</evidence>
<keyword evidence="3" id="KW-1185">Reference proteome</keyword>
<feature type="transmembrane region" description="Helical" evidence="1">
    <location>
        <begin position="53"/>
        <end position="76"/>
    </location>
</feature>
<dbReference type="RefSeq" id="WP_108632297.1">
    <property type="nucleotide sequence ID" value="NZ_DAMCKI010000080.1"/>
</dbReference>
<dbReference type="OrthoDB" id="329514at2"/>
<gene>
    <name evidence="2" type="ORF">DCO56_03255</name>
</gene>
<keyword evidence="1" id="KW-1133">Transmembrane helix</keyword>
<evidence type="ECO:0000256" key="1">
    <source>
        <dbReference type="SAM" id="Phobius"/>
    </source>
</evidence>
<evidence type="ECO:0008006" key="4">
    <source>
        <dbReference type="Google" id="ProtNLM"/>
    </source>
</evidence>
<sequence length="157" mass="18334">MTSIYPFILALHSTWRWIVLIIFISSLLRFTYQKKNKRSFTPTDNLLKNSVIFTFYTQALLGIILYILSPITQYFLTHFNTAVHLRQIRFFGMEHSSMMLLAGIFLLIGSLKSKNADTDDRRFKILLIWFGLALLIALSSIPWEFSPLTSRPSFRSF</sequence>
<feature type="transmembrane region" description="Helical" evidence="1">
    <location>
        <begin position="15"/>
        <end position="32"/>
    </location>
</feature>
<proteinExistence type="predicted"/>
<keyword evidence="1" id="KW-0812">Transmembrane</keyword>